<feature type="region of interest" description="Disordered" evidence="1">
    <location>
        <begin position="45"/>
        <end position="100"/>
    </location>
</feature>
<proteinExistence type="predicted"/>
<feature type="region of interest" description="Disordered" evidence="1">
    <location>
        <begin position="144"/>
        <end position="226"/>
    </location>
</feature>
<dbReference type="Pfam" id="PF26050">
    <property type="entry name" value="Helical_CED_Drosha"/>
    <property type="match status" value="1"/>
</dbReference>
<feature type="compositionally biased region" description="Polar residues" evidence="1">
    <location>
        <begin position="45"/>
        <end position="71"/>
    </location>
</feature>
<feature type="compositionally biased region" description="Basic and acidic residues" evidence="1">
    <location>
        <begin position="89"/>
        <end position="100"/>
    </location>
</feature>
<gene>
    <name evidence="3" type="ORF">GSOID_T00000581001</name>
</gene>
<sequence>MVKSVCENQKLPSLNASVRYTAKSRHDMPMKKIATCVIASNNLQVSADSHSPPNAKNSSPQNRNTPYSTKPTLKREFEEPVPELSENYSSRDENGGNARVDRFREARELSTWGHSREDTFDKNLCQARNPRVKIERIVDDDRNFLPFSNSETNPSVKIEPGSGPSARVKLQRIDDVDFAEPTYERNDRKRQRDYSRDRSRGRSDENGRDRSRSRNRDRDTRTIGRRRYGSKTKLIFTKIFLKNYDRAHLRPENRENRRQNYEQKLLHGSVPKAPPPPETNKSVVSAPTEHYSEQLNFTEKRESMPSLEPIREQFSVLSQRHTVKADTSWQAPKIQRRKRAAIISGSVEQNSDDNSDSETDTGASLLICEDDLDDENENTEEPTPAEEETNSVDRENLDEALEEAADGQEDTIGYQVIKEFRKDLEKAGVFKSEKRKKKSLFQGDTKKILNKAGELIKYIRTIKNHPDRMCAELWYNEPKMANDGPLCKCEMDQQHGINHGIYPQEVQPPALPAKNNNLDKLFHYRITVSPMKNFAFKDHITTKINYLEKCYRFAGFSILSHRDLSKVPTIPVTRYHNDHAITLLPEPAPTSFCLADLDLFADFFFKDTLELYDWVNGLIPDAPSVKTELGEENSSSQKFFYFLPRFESRGLSNELQLLGMDQIMQYFIGCDKPLIDQTDLKRLIDSDFDSWEDYIKTFRGQLVTNPGKKPSTIRLDQLDREKTMTGVANQEHRWPIIVHFGVRPANLSYAGDPVYQKVYRTYQKYRHLITNKPRIQEQHWSKIRDLEVLLQKMRRMADMQREVTNEISCENFRLTGIFPDMAAHAFLLPVVTHHIRCVLFLDFCK</sequence>
<accession>E4WS47</accession>
<name>E4WS47_OIKDI</name>
<evidence type="ECO:0000313" key="3">
    <source>
        <dbReference type="EMBL" id="CBY20580.1"/>
    </source>
</evidence>
<evidence type="ECO:0000259" key="2">
    <source>
        <dbReference type="Pfam" id="PF26050"/>
    </source>
</evidence>
<reference evidence="3" key="1">
    <citation type="journal article" date="2010" name="Science">
        <title>Plasticity of animal genome architecture unmasked by rapid evolution of a pelagic tunicate.</title>
        <authorList>
            <person name="Denoeud F."/>
            <person name="Henriet S."/>
            <person name="Mungpakdee S."/>
            <person name="Aury J.M."/>
            <person name="Da Silva C."/>
            <person name="Brinkmann H."/>
            <person name="Mikhaleva J."/>
            <person name="Olsen L.C."/>
            <person name="Jubin C."/>
            <person name="Canestro C."/>
            <person name="Bouquet J.M."/>
            <person name="Danks G."/>
            <person name="Poulain J."/>
            <person name="Campsteijn C."/>
            <person name="Adamski M."/>
            <person name="Cross I."/>
            <person name="Yadetie F."/>
            <person name="Muffato M."/>
            <person name="Louis A."/>
            <person name="Butcher S."/>
            <person name="Tsagkogeorga G."/>
            <person name="Konrad A."/>
            <person name="Singh S."/>
            <person name="Jensen M.F."/>
            <person name="Cong E.H."/>
            <person name="Eikeseth-Otteraa H."/>
            <person name="Noel B."/>
            <person name="Anthouard V."/>
            <person name="Porcel B.M."/>
            <person name="Kachouri-Lafond R."/>
            <person name="Nishino A."/>
            <person name="Ugolini M."/>
            <person name="Chourrout P."/>
            <person name="Nishida H."/>
            <person name="Aasland R."/>
            <person name="Huzurbazar S."/>
            <person name="Westhof E."/>
            <person name="Delsuc F."/>
            <person name="Lehrach H."/>
            <person name="Reinhardt R."/>
            <person name="Weissenbach J."/>
            <person name="Roy S.W."/>
            <person name="Artiguenave F."/>
            <person name="Postlethwait J.H."/>
            <person name="Manak J.R."/>
            <person name="Thompson E.M."/>
            <person name="Jaillon O."/>
            <person name="Du Pasquier L."/>
            <person name="Boudinot P."/>
            <person name="Liberles D.A."/>
            <person name="Volff J.N."/>
            <person name="Philippe H."/>
            <person name="Lenhard B."/>
            <person name="Roest Crollius H."/>
            <person name="Wincker P."/>
            <person name="Chourrout D."/>
        </authorList>
    </citation>
    <scope>NUCLEOTIDE SEQUENCE [LARGE SCALE GENOMIC DNA]</scope>
</reference>
<feature type="domain" description="Ribonuclease 3 central" evidence="2">
    <location>
        <begin position="680"/>
        <end position="815"/>
    </location>
</feature>
<protein>
    <recommendedName>
        <fullName evidence="2">Ribonuclease 3 central domain-containing protein</fullName>
    </recommendedName>
</protein>
<dbReference type="InterPro" id="IPR058938">
    <property type="entry name" value="Helical_CED_Drosha"/>
</dbReference>
<dbReference type="OrthoDB" id="67027at2759"/>
<feature type="compositionally biased region" description="Polar residues" evidence="1">
    <location>
        <begin position="146"/>
        <end position="155"/>
    </location>
</feature>
<feature type="compositionally biased region" description="Basic and acidic residues" evidence="1">
    <location>
        <begin position="182"/>
        <end position="222"/>
    </location>
</feature>
<feature type="region of interest" description="Disordered" evidence="1">
    <location>
        <begin position="267"/>
        <end position="287"/>
    </location>
</feature>
<organism evidence="3">
    <name type="scientific">Oikopleura dioica</name>
    <name type="common">Tunicate</name>
    <dbReference type="NCBI Taxonomy" id="34765"/>
    <lineage>
        <taxon>Eukaryota</taxon>
        <taxon>Metazoa</taxon>
        <taxon>Chordata</taxon>
        <taxon>Tunicata</taxon>
        <taxon>Appendicularia</taxon>
        <taxon>Copelata</taxon>
        <taxon>Oikopleuridae</taxon>
        <taxon>Oikopleura</taxon>
    </lineage>
</organism>
<dbReference type="EMBL" id="FN653015">
    <property type="protein sequence ID" value="CBY20580.1"/>
    <property type="molecule type" value="Genomic_DNA"/>
</dbReference>
<feature type="region of interest" description="Disordered" evidence="1">
    <location>
        <begin position="373"/>
        <end position="394"/>
    </location>
</feature>
<evidence type="ECO:0000313" key="4">
    <source>
        <dbReference type="Proteomes" id="UP000001307"/>
    </source>
</evidence>
<keyword evidence="4" id="KW-1185">Reference proteome</keyword>
<feature type="compositionally biased region" description="Acidic residues" evidence="1">
    <location>
        <begin position="373"/>
        <end position="390"/>
    </location>
</feature>
<dbReference type="Proteomes" id="UP000001307">
    <property type="component" value="Unassembled WGS sequence"/>
</dbReference>
<dbReference type="InParanoid" id="E4WS47"/>
<evidence type="ECO:0000256" key="1">
    <source>
        <dbReference type="SAM" id="MobiDB-lite"/>
    </source>
</evidence>
<dbReference type="AlphaFoldDB" id="E4WS47"/>